<protein>
    <submittedName>
        <fullName evidence="3">Nucleotidyltransferase</fullName>
    </submittedName>
</protein>
<dbReference type="AlphaFoldDB" id="A0A1C3K2Q8"/>
<dbReference type="InterPro" id="IPR040511">
    <property type="entry name" value="AGS_C"/>
</dbReference>
<organism evidence="3 5">
    <name type="scientific">Orrella dioscoreae</name>
    <dbReference type="NCBI Taxonomy" id="1851544"/>
    <lineage>
        <taxon>Bacteria</taxon>
        <taxon>Pseudomonadati</taxon>
        <taxon>Pseudomonadota</taxon>
        <taxon>Betaproteobacteria</taxon>
        <taxon>Burkholderiales</taxon>
        <taxon>Alcaligenaceae</taxon>
        <taxon>Orrella</taxon>
    </lineage>
</organism>
<evidence type="ECO:0000256" key="1">
    <source>
        <dbReference type="ARBA" id="ARBA00023118"/>
    </source>
</evidence>
<dbReference type="InterPro" id="IPR043519">
    <property type="entry name" value="NT_sf"/>
</dbReference>
<dbReference type="InterPro" id="IPR006116">
    <property type="entry name" value="NT_2-5OAS_ClassI-CCAase"/>
</dbReference>
<dbReference type="Proteomes" id="UP000078558">
    <property type="component" value="Chromosome I"/>
</dbReference>
<dbReference type="KEGG" id="odi:ODI_R3922"/>
<proteinExistence type="predicted"/>
<dbReference type="GO" id="GO:0016779">
    <property type="term" value="F:nucleotidyltransferase activity"/>
    <property type="evidence" value="ECO:0007669"/>
    <property type="project" value="InterPro"/>
</dbReference>
<dbReference type="GO" id="GO:0051607">
    <property type="term" value="P:defense response to virus"/>
    <property type="evidence" value="ECO:0007669"/>
    <property type="project" value="UniProtKB-KW"/>
</dbReference>
<evidence type="ECO:0000313" key="5">
    <source>
        <dbReference type="Proteomes" id="UP000078558"/>
    </source>
</evidence>
<reference evidence="4 5" key="2">
    <citation type="submission" date="2017-08" db="EMBL/GenBank/DDBJ databases">
        <authorList>
            <person name="de Groot N.N."/>
        </authorList>
    </citation>
    <scope>NUCLEOTIDE SEQUENCE [LARGE SCALE GENOMIC DNA]</scope>
    <source>
        <strain evidence="4">Orrdi1</strain>
    </source>
</reference>
<keyword evidence="1" id="KW-0051">Antiviral defense</keyword>
<sequence length="433" mass="50179">MKEQTLSIAEKFKQFLSNIKVQNDAQIELRYGEITSALNKEFRDTESKTSNNLQVGSYGRWTAIKGISDLDMLYIVPASQWEKYKDGGQSALLERTKSAIKARYPRTDMYVDRLVVRVLYTNFHVEVQPVFEQEDGSFKYPDTYNGGSWKTTKPRAEISAMTEFVASKNKNLRRLCKMVRAWKNKHGVGMGGLLIDTLAHNFLRDTKDYDEKSYLYYDWMSRDFFKYLSELPRQDYYAALGSGQRVRVKAAFQKPAKKAYELALKAIDAAGKDNESAKWQKIYGREFPNAEIVAKASASLESFDGYRSTEQFVEDLWPVDIRYSLRIDCEVSQNGFRDYLLREFLGRRLPLKRRKSLRFFIESCDVPGNYKILWKVLNRGEEAFRRKCTRGSINTGGKEIVERTDFHGDHIVECYIAKEGVIVAKDRIHVPIE</sequence>
<dbReference type="EMBL" id="FLRC01000022">
    <property type="protein sequence ID" value="SBT25718.1"/>
    <property type="molecule type" value="Genomic_DNA"/>
</dbReference>
<dbReference type="SUPFAM" id="SSF81301">
    <property type="entry name" value="Nucleotidyltransferase"/>
    <property type="match status" value="1"/>
</dbReference>
<accession>A0A1C3K2Q8</accession>
<feature type="domain" description="Adenylyl/Guanylyl and SMODS C-terminal sensor" evidence="2">
    <location>
        <begin position="308"/>
        <end position="433"/>
    </location>
</feature>
<dbReference type="Pfam" id="PF18134">
    <property type="entry name" value="AGS_C"/>
    <property type="match status" value="1"/>
</dbReference>
<evidence type="ECO:0000313" key="4">
    <source>
        <dbReference type="EMBL" id="SOE52101.1"/>
    </source>
</evidence>
<keyword evidence="5" id="KW-1185">Reference proteome</keyword>
<keyword evidence="3" id="KW-0808">Transferase</keyword>
<gene>
    <name evidence="3" type="ORF">ODI_01345</name>
    <name evidence="4" type="ORF">ODI_R3922</name>
</gene>
<dbReference type="Pfam" id="PF18144">
    <property type="entry name" value="SMODS"/>
    <property type="match status" value="1"/>
</dbReference>
<name>A0A1C3K2Q8_9BURK</name>
<dbReference type="EMBL" id="LT907988">
    <property type="protein sequence ID" value="SOE52101.1"/>
    <property type="molecule type" value="Genomic_DNA"/>
</dbReference>
<dbReference type="STRING" id="1851544.ODI_01345"/>
<dbReference type="CDD" id="cd05400">
    <property type="entry name" value="NT_2-5OAS_ClassI-CCAase"/>
    <property type="match status" value="1"/>
</dbReference>
<reference evidence="3 5" key="1">
    <citation type="submission" date="2016-06" db="EMBL/GenBank/DDBJ databases">
        <authorList>
            <person name="Kjaerup R.B."/>
            <person name="Dalgaard T.S."/>
            <person name="Juul-Madsen H.R."/>
        </authorList>
    </citation>
    <scope>NUCLEOTIDE SEQUENCE [LARGE SCALE GENOMIC DNA]</scope>
    <source>
        <strain evidence="3">Orrdi1</strain>
    </source>
</reference>
<evidence type="ECO:0000259" key="2">
    <source>
        <dbReference type="Pfam" id="PF18134"/>
    </source>
</evidence>
<evidence type="ECO:0000313" key="3">
    <source>
        <dbReference type="EMBL" id="SBT25718.1"/>
    </source>
</evidence>